<accession>A0A7X2IZP1</accession>
<evidence type="ECO:0000256" key="1">
    <source>
        <dbReference type="PROSITE-ProRule" id="PRU00409"/>
    </source>
</evidence>
<dbReference type="EMBL" id="WKKI01000011">
    <property type="protein sequence ID" value="MRX72103.1"/>
    <property type="molecule type" value="Genomic_DNA"/>
</dbReference>
<dbReference type="GO" id="GO:0005524">
    <property type="term" value="F:ATP binding"/>
    <property type="evidence" value="ECO:0007669"/>
    <property type="project" value="UniProtKB-UniRule"/>
</dbReference>
<keyword evidence="3" id="KW-0436">Ligase</keyword>
<evidence type="ECO:0000313" key="4">
    <source>
        <dbReference type="Proteomes" id="UP000448867"/>
    </source>
</evidence>
<evidence type="ECO:0000259" key="2">
    <source>
        <dbReference type="PROSITE" id="PS50975"/>
    </source>
</evidence>
<dbReference type="GO" id="GO:0046872">
    <property type="term" value="F:metal ion binding"/>
    <property type="evidence" value="ECO:0007669"/>
    <property type="project" value="InterPro"/>
</dbReference>
<dbReference type="Proteomes" id="UP000448867">
    <property type="component" value="Unassembled WGS sequence"/>
</dbReference>
<evidence type="ECO:0000313" key="3">
    <source>
        <dbReference type="EMBL" id="MRX72103.1"/>
    </source>
</evidence>
<proteinExistence type="predicted"/>
<feature type="domain" description="ATP-grasp" evidence="2">
    <location>
        <begin position="140"/>
        <end position="330"/>
    </location>
</feature>
<name>A0A7X2IZP1_9BACI</name>
<keyword evidence="4" id="KW-1185">Reference proteome</keyword>
<dbReference type="SUPFAM" id="SSF56059">
    <property type="entry name" value="Glutathione synthetase ATP-binding domain-like"/>
    <property type="match status" value="1"/>
</dbReference>
<dbReference type="GO" id="GO:0016874">
    <property type="term" value="F:ligase activity"/>
    <property type="evidence" value="ECO:0007669"/>
    <property type="project" value="UniProtKB-KW"/>
</dbReference>
<dbReference type="Gene3D" id="3.30.470.20">
    <property type="entry name" value="ATP-grasp fold, B domain"/>
    <property type="match status" value="1"/>
</dbReference>
<keyword evidence="1" id="KW-0067">ATP-binding</keyword>
<dbReference type="InterPro" id="IPR011761">
    <property type="entry name" value="ATP-grasp"/>
</dbReference>
<reference evidence="3 4" key="1">
    <citation type="submission" date="2019-11" db="EMBL/GenBank/DDBJ databases">
        <title>Bacillus lacus genome.</title>
        <authorList>
            <person name="Allen C.J."/>
            <person name="Newman J.D."/>
        </authorList>
    </citation>
    <scope>NUCLEOTIDE SEQUENCE [LARGE SCALE GENOMIC DNA]</scope>
    <source>
        <strain evidence="3 4">KCTC 33946</strain>
    </source>
</reference>
<dbReference type="PROSITE" id="PS50975">
    <property type="entry name" value="ATP_GRASP"/>
    <property type="match status" value="1"/>
</dbReference>
<protein>
    <submittedName>
        <fullName evidence="3">Carboxylate--amine ligase</fullName>
    </submittedName>
</protein>
<organism evidence="3 4">
    <name type="scientific">Metabacillus lacus</name>
    <dbReference type="NCBI Taxonomy" id="1983721"/>
    <lineage>
        <taxon>Bacteria</taxon>
        <taxon>Bacillati</taxon>
        <taxon>Bacillota</taxon>
        <taxon>Bacilli</taxon>
        <taxon>Bacillales</taxon>
        <taxon>Bacillaceae</taxon>
        <taxon>Metabacillus</taxon>
    </lineage>
</organism>
<keyword evidence="1" id="KW-0547">Nucleotide-binding</keyword>
<dbReference type="OrthoDB" id="5420347at2"/>
<sequence length="414" mass="46495">MKDTYIQGSELWDKLKEFPSDIPPAIVFNAHITGLAIARSLGKEGIPVIALDRDGRAVGLQSKYVGAGILCPNPLTDEEGFISLLLEIGKRLPLKGVLFPCNDEWVLTVSRHREKLQQYYHFPFADYDIVEPLLNKHKLYKKAEELGIPHPKTWYPGEWESPEALSKAVPYPCIIKPVEQRSFYEAFQKKAILIENPQEFQRALSEVSGHGTVVQEIVGSSLSDFYSLCTYVDPDGEVKGYFTGRKLEQYPQNFGTGCLVESSPIDEFVPAGTEILQTAGYYGISETEFVYDSRDQTYKLLDVNTRVWKWIGLPVFAGVNLPLLAYSAAAGRSIEKMEAERDYAKWVYVQDYLQLKQEKGTSGYGHLTDEELLSVVTGQLPSENLADAVIDADDPLPSVRQVKNQYQNGYICPC</sequence>
<gene>
    <name evidence="3" type="ORF">GJU40_08005</name>
</gene>
<dbReference type="AlphaFoldDB" id="A0A7X2IZP1"/>
<comment type="caution">
    <text evidence="3">The sequence shown here is derived from an EMBL/GenBank/DDBJ whole genome shotgun (WGS) entry which is preliminary data.</text>
</comment>
<dbReference type="RefSeq" id="WP_154307239.1">
    <property type="nucleotide sequence ID" value="NZ_WKKI01000011.1"/>
</dbReference>